<evidence type="ECO:0000256" key="2">
    <source>
        <dbReference type="ARBA" id="ARBA00022692"/>
    </source>
</evidence>
<evidence type="ECO:0000256" key="3">
    <source>
        <dbReference type="ARBA" id="ARBA00022989"/>
    </source>
</evidence>
<dbReference type="InterPro" id="IPR002035">
    <property type="entry name" value="VWF_A"/>
</dbReference>
<proteinExistence type="predicted"/>
<evidence type="ECO:0000256" key="4">
    <source>
        <dbReference type="ARBA" id="ARBA00023136"/>
    </source>
</evidence>
<dbReference type="Gene3D" id="3.40.50.410">
    <property type="entry name" value="von Willebrand factor, type A domain"/>
    <property type="match status" value="1"/>
</dbReference>
<keyword evidence="1" id="KW-1003">Cell membrane</keyword>
<evidence type="ECO:0000313" key="7">
    <source>
        <dbReference type="EMBL" id="XAU16092.1"/>
    </source>
</evidence>
<dbReference type="InterPro" id="IPR036465">
    <property type="entry name" value="vWFA_dom_sf"/>
</dbReference>
<keyword evidence="2 5" id="KW-0812">Transmembrane</keyword>
<feature type="transmembrane region" description="Helical" evidence="5">
    <location>
        <begin position="43"/>
        <end position="63"/>
    </location>
</feature>
<keyword evidence="3 5" id="KW-1133">Transmembrane helix</keyword>
<feature type="transmembrane region" description="Helical" evidence="5">
    <location>
        <begin position="275"/>
        <end position="292"/>
    </location>
</feature>
<evidence type="ECO:0000256" key="1">
    <source>
        <dbReference type="ARBA" id="ARBA00022475"/>
    </source>
</evidence>
<dbReference type="SUPFAM" id="SSF53300">
    <property type="entry name" value="vWA-like"/>
    <property type="match status" value="1"/>
</dbReference>
<name>A0ABZ3HCL4_9BACT</name>
<dbReference type="SMART" id="SM00327">
    <property type="entry name" value="VWA"/>
    <property type="match status" value="1"/>
</dbReference>
<keyword evidence="8" id="KW-1185">Reference proteome</keyword>
<protein>
    <submittedName>
        <fullName evidence="7">VWA domain-containing protein</fullName>
    </submittedName>
</protein>
<reference evidence="7 8" key="1">
    <citation type="submission" date="2024-03" db="EMBL/GenBank/DDBJ databases">
        <title>Sulfurimonas sp. HSL3-1.</title>
        <authorList>
            <person name="Wang S."/>
        </authorList>
    </citation>
    <scope>NUCLEOTIDE SEQUENCE [LARGE SCALE GENOMIC DNA]</scope>
    <source>
        <strain evidence="7 8">HSL3-1</strain>
    </source>
</reference>
<dbReference type="InterPro" id="IPR050768">
    <property type="entry name" value="UPF0353/GerABKA_families"/>
</dbReference>
<accession>A0ABZ3HCL4</accession>
<evidence type="ECO:0000259" key="6">
    <source>
        <dbReference type="PROSITE" id="PS50234"/>
    </source>
</evidence>
<gene>
    <name evidence="7" type="ORF">WCY31_05135</name>
</gene>
<dbReference type="RefSeq" id="WP_345973458.1">
    <property type="nucleotide sequence ID" value="NZ_CP147920.1"/>
</dbReference>
<keyword evidence="4 5" id="KW-0472">Membrane</keyword>
<organism evidence="7 8">
    <name type="scientific">Sulfurimonas diazotrophicus</name>
    <dbReference type="NCBI Taxonomy" id="3131939"/>
    <lineage>
        <taxon>Bacteria</taxon>
        <taxon>Pseudomonadati</taxon>
        <taxon>Campylobacterota</taxon>
        <taxon>Epsilonproteobacteria</taxon>
        <taxon>Campylobacterales</taxon>
        <taxon>Sulfurimonadaceae</taxon>
        <taxon>Sulfurimonas</taxon>
    </lineage>
</organism>
<dbReference type="EMBL" id="CP147920">
    <property type="protein sequence ID" value="XAU16092.1"/>
    <property type="molecule type" value="Genomic_DNA"/>
</dbReference>
<sequence>MSFEFPWLFLLLPPLWYCLYRCRERLSPRYFVHLEFFAVRRGWFKWLWLLRYFAVLLLVTAIASPVTVDKDDPLNRQGVDVVLALDASGSMGASGFDPQSRESRFDIARKIAKHFIVDRIGDNAGVVIFGDFAFIASPVTYEKNVVAEMMDYLVYGMAGQNTAIGEGIAMGVRAFEDSQATSKVLILLTDGEHNSGRVSPKEATALAVKHGIRIYTVGMGREGEFDEAMLRRIADESGGAFFAAYDPEALTAVYEAIDGLERSRIKSERILRKEYYYTWPLAMGVLLLFYLWRREALA</sequence>
<dbReference type="PRINTS" id="PR00453">
    <property type="entry name" value="VWFADOMAIN"/>
</dbReference>
<evidence type="ECO:0000313" key="8">
    <source>
        <dbReference type="Proteomes" id="UP001447842"/>
    </source>
</evidence>
<feature type="domain" description="VWFA" evidence="6">
    <location>
        <begin position="80"/>
        <end position="257"/>
    </location>
</feature>
<dbReference type="PANTHER" id="PTHR22550:SF5">
    <property type="entry name" value="LEUCINE ZIPPER PROTEIN 4"/>
    <property type="match status" value="1"/>
</dbReference>
<dbReference type="Pfam" id="PF00092">
    <property type="entry name" value="VWA"/>
    <property type="match status" value="1"/>
</dbReference>
<feature type="transmembrane region" description="Helical" evidence="5">
    <location>
        <begin position="6"/>
        <end position="22"/>
    </location>
</feature>
<dbReference type="Proteomes" id="UP001447842">
    <property type="component" value="Chromosome"/>
</dbReference>
<evidence type="ECO:0000256" key="5">
    <source>
        <dbReference type="SAM" id="Phobius"/>
    </source>
</evidence>
<dbReference type="PANTHER" id="PTHR22550">
    <property type="entry name" value="SPORE GERMINATION PROTEIN"/>
    <property type="match status" value="1"/>
</dbReference>
<dbReference type="PROSITE" id="PS50234">
    <property type="entry name" value="VWFA"/>
    <property type="match status" value="1"/>
</dbReference>